<dbReference type="AlphaFoldDB" id="A0A518RKU3"/>
<dbReference type="InterPro" id="IPR003497">
    <property type="entry name" value="BRO_N_domain"/>
</dbReference>
<dbReference type="OrthoDB" id="9803893at2"/>
<organism evidence="2 3">
    <name type="scientific">Sphingomonas suaedae</name>
    <dbReference type="NCBI Taxonomy" id="2599297"/>
    <lineage>
        <taxon>Bacteria</taxon>
        <taxon>Pseudomonadati</taxon>
        <taxon>Pseudomonadota</taxon>
        <taxon>Alphaproteobacteria</taxon>
        <taxon>Sphingomonadales</taxon>
        <taxon>Sphingomonadaceae</taxon>
        <taxon>Sphingomonas</taxon>
    </lineage>
</organism>
<accession>A0A518RKU3</accession>
<name>A0A518RKU3_9SPHN</name>
<gene>
    <name evidence="2" type="primary">dinD</name>
    <name evidence="2" type="ORF">FPZ54_02845</name>
</gene>
<dbReference type="KEGG" id="ssua:FPZ54_02845"/>
<dbReference type="Proteomes" id="UP000318055">
    <property type="component" value="Chromosome"/>
</dbReference>
<protein>
    <submittedName>
        <fullName evidence="2">DNA damage-inducible protein D</fullName>
    </submittedName>
</protein>
<dbReference type="EMBL" id="CP042239">
    <property type="protein sequence ID" value="QDX28073.1"/>
    <property type="molecule type" value="Genomic_DNA"/>
</dbReference>
<evidence type="ECO:0000259" key="1">
    <source>
        <dbReference type="Pfam" id="PF02498"/>
    </source>
</evidence>
<evidence type="ECO:0000313" key="3">
    <source>
        <dbReference type="Proteomes" id="UP000318055"/>
    </source>
</evidence>
<keyword evidence="3" id="KW-1185">Reference proteome</keyword>
<dbReference type="Pfam" id="PF02498">
    <property type="entry name" value="Bro-N"/>
    <property type="match status" value="1"/>
</dbReference>
<proteinExistence type="predicted"/>
<feature type="domain" description="Bro-N" evidence="1">
    <location>
        <begin position="40"/>
        <end position="125"/>
    </location>
</feature>
<dbReference type="NCBIfam" id="NF008573">
    <property type="entry name" value="PRK11525.1"/>
    <property type="match status" value="1"/>
</dbReference>
<sequence length="422" mass="47768">MQRVAQTNPGEVTALATSNLSDDTIDTLLDAFEAAARKTENGHEFWTSRDLSRLLGYSDYRNFLTIVEKAKAACRTMRLDPQDHFVDVTDMIEIGKGGRREVDNIHLDRYACYLIAQNGDPRKRQIGFAQNYFAIQARRQELADQHGVDFDTLSENQKRLYLRNQVVAENKRLMSAAKASGVHSGADFGKFNNRGYQGLYGGRGKEEIQQYKGLPTKANILDHMGSTELAANLFRITQTEEKLRSRNIQGKEAACDAHYEVGVKVRQTMRDLSGIMPEDLPVADDVKRIAREERKQQRMRAIPAQKRIEEPLAGPKATDPVEIDLRADLWKYALLIMSVRPDGEISTSDMIAEMPGYVHLSEEHTAANASRKDSKFSQLVRNLKSHKTSKSNFIYQGFAQDVPGGFKITRKGLDFVREYFKN</sequence>
<evidence type="ECO:0000313" key="2">
    <source>
        <dbReference type="EMBL" id="QDX28073.1"/>
    </source>
</evidence>
<reference evidence="2 3" key="1">
    <citation type="submission" date="2019-07" db="EMBL/GenBank/DDBJ databases">
        <title>Sphingomonas alkalisoli sp. nov., isolated from rhizosphere soil of Suaedae salsa.</title>
        <authorList>
            <person name="Zhang H."/>
            <person name="Xu L."/>
            <person name="Zhang J.-X."/>
            <person name="Sun J.-Q."/>
        </authorList>
    </citation>
    <scope>NUCLEOTIDE SEQUENCE [LARGE SCALE GENOMIC DNA]</scope>
    <source>
        <strain evidence="2 3">XS-10</strain>
    </source>
</reference>